<protein>
    <submittedName>
        <fullName evidence="1">Uncharacterized protein</fullName>
    </submittedName>
</protein>
<dbReference type="OrthoDB" id="9006242at2"/>
<name>A0A1H5ZS10_9BACT</name>
<evidence type="ECO:0000313" key="2">
    <source>
        <dbReference type="Proteomes" id="UP000236728"/>
    </source>
</evidence>
<accession>A0A1H5ZS10</accession>
<evidence type="ECO:0000313" key="1">
    <source>
        <dbReference type="EMBL" id="SEG39001.1"/>
    </source>
</evidence>
<dbReference type="EMBL" id="FNVA01000004">
    <property type="protein sequence ID" value="SEG39001.1"/>
    <property type="molecule type" value="Genomic_DNA"/>
</dbReference>
<proteinExistence type="predicted"/>
<organism evidence="1 2">
    <name type="scientific">Bryocella elongata</name>
    <dbReference type="NCBI Taxonomy" id="863522"/>
    <lineage>
        <taxon>Bacteria</taxon>
        <taxon>Pseudomonadati</taxon>
        <taxon>Acidobacteriota</taxon>
        <taxon>Terriglobia</taxon>
        <taxon>Terriglobales</taxon>
        <taxon>Acidobacteriaceae</taxon>
        <taxon>Bryocella</taxon>
    </lineage>
</organism>
<gene>
    <name evidence="1" type="ORF">SAMN05421819_2845</name>
</gene>
<sequence>MKSDNPTMSAPAEVLYVYRCTNCGHRGDVHFADDSHDGEVMVCASCDCPVRIEWDGGVTFQA</sequence>
<keyword evidence="2" id="KW-1185">Reference proteome</keyword>
<dbReference type="Proteomes" id="UP000236728">
    <property type="component" value="Unassembled WGS sequence"/>
</dbReference>
<reference evidence="1 2" key="1">
    <citation type="submission" date="2016-10" db="EMBL/GenBank/DDBJ databases">
        <authorList>
            <person name="de Groot N.N."/>
        </authorList>
    </citation>
    <scope>NUCLEOTIDE SEQUENCE [LARGE SCALE GENOMIC DNA]</scope>
    <source>
        <strain evidence="1 2">DSM 22489</strain>
    </source>
</reference>
<dbReference type="RefSeq" id="WP_103933699.1">
    <property type="nucleotide sequence ID" value="NZ_FNVA01000004.1"/>
</dbReference>
<dbReference type="AlphaFoldDB" id="A0A1H5ZS10"/>